<dbReference type="InterPro" id="IPR055201">
    <property type="entry name" value="IHF-like_H2TH"/>
</dbReference>
<accession>A0A9D1HN87</accession>
<name>A0A9D1HN87_9FIRM</name>
<evidence type="ECO:0000259" key="2">
    <source>
        <dbReference type="Pfam" id="PF22525"/>
    </source>
</evidence>
<evidence type="ECO:0000313" key="3">
    <source>
        <dbReference type="EMBL" id="HIU11033.1"/>
    </source>
</evidence>
<sequence>MAIPKLTAAERGKALQKAQQMRSRRAEVRRELKEGKLTLENVLAQSEDEIIGKMRVKYLLESLPQVGKITAAKLMQEVGIDEVRRVQGLGSRQKTELLARLAK</sequence>
<dbReference type="Pfam" id="PF22525">
    <property type="entry name" value="H2TH_5"/>
    <property type="match status" value="1"/>
</dbReference>
<evidence type="ECO:0000313" key="4">
    <source>
        <dbReference type="Proteomes" id="UP000824124"/>
    </source>
</evidence>
<dbReference type="AlphaFoldDB" id="A0A9D1HN87"/>
<comment type="caution">
    <text evidence="3">The sequence shown here is derived from an EMBL/GenBank/DDBJ whole genome shotgun (WGS) entry which is preliminary data.</text>
</comment>
<dbReference type="EMBL" id="DVMH01000038">
    <property type="protein sequence ID" value="HIU11033.1"/>
    <property type="molecule type" value="Genomic_DNA"/>
</dbReference>
<dbReference type="InterPro" id="IPR047806">
    <property type="entry name" value="IHF_actinobact"/>
</dbReference>
<gene>
    <name evidence="3" type="ORF">IAB00_07365</name>
</gene>
<protein>
    <submittedName>
        <fullName evidence="3">Integration host factor</fullName>
    </submittedName>
</protein>
<feature type="domain" description="Integration host factor-like helix-two turn-helix" evidence="2">
    <location>
        <begin position="32"/>
        <end position="100"/>
    </location>
</feature>
<dbReference type="Proteomes" id="UP000824124">
    <property type="component" value="Unassembled WGS sequence"/>
</dbReference>
<proteinExistence type="predicted"/>
<reference evidence="3" key="2">
    <citation type="journal article" date="2021" name="PeerJ">
        <title>Extensive microbial diversity within the chicken gut microbiome revealed by metagenomics and culture.</title>
        <authorList>
            <person name="Gilroy R."/>
            <person name="Ravi A."/>
            <person name="Getino M."/>
            <person name="Pursley I."/>
            <person name="Horton D.L."/>
            <person name="Alikhan N.F."/>
            <person name="Baker D."/>
            <person name="Gharbi K."/>
            <person name="Hall N."/>
            <person name="Watson M."/>
            <person name="Adriaenssens E.M."/>
            <person name="Foster-Nyarko E."/>
            <person name="Jarju S."/>
            <person name="Secka A."/>
            <person name="Antonio M."/>
            <person name="Oren A."/>
            <person name="Chaudhuri R.R."/>
            <person name="La Ragione R."/>
            <person name="Hildebrand F."/>
            <person name="Pallen M.J."/>
        </authorList>
    </citation>
    <scope>NUCLEOTIDE SEQUENCE</scope>
    <source>
        <strain evidence="3">2830</strain>
    </source>
</reference>
<reference evidence="3" key="1">
    <citation type="submission" date="2020-10" db="EMBL/GenBank/DDBJ databases">
        <authorList>
            <person name="Gilroy R."/>
        </authorList>
    </citation>
    <scope>NUCLEOTIDE SEQUENCE</scope>
    <source>
        <strain evidence="3">2830</strain>
    </source>
</reference>
<evidence type="ECO:0000256" key="1">
    <source>
        <dbReference type="SAM" id="MobiDB-lite"/>
    </source>
</evidence>
<dbReference type="Gene3D" id="1.10.8.50">
    <property type="match status" value="1"/>
</dbReference>
<feature type="region of interest" description="Disordered" evidence="1">
    <location>
        <begin position="1"/>
        <end position="22"/>
    </location>
</feature>
<dbReference type="NCBIfam" id="NF041260">
    <property type="entry name" value="actino_IHF"/>
    <property type="match status" value="1"/>
</dbReference>
<organism evidence="3 4">
    <name type="scientific">Candidatus Avidehalobacter gallistercoris</name>
    <dbReference type="NCBI Taxonomy" id="2840694"/>
    <lineage>
        <taxon>Bacteria</taxon>
        <taxon>Bacillati</taxon>
        <taxon>Bacillota</taxon>
        <taxon>Clostridia</taxon>
        <taxon>Eubacteriales</taxon>
        <taxon>Peptococcaceae</taxon>
        <taxon>Peptococcaceae incertae sedis</taxon>
        <taxon>Candidatus Avidehalobacter</taxon>
    </lineage>
</organism>